<accession>D2TLN1</accession>
<reference evidence="2 3" key="1">
    <citation type="journal article" date="2010" name="J. Bacteriol.">
        <title>The Citrobacter rodentium genome sequence reveals convergent evolution with human pathogenic Escherichia coli.</title>
        <authorList>
            <person name="Petty N.K."/>
            <person name="Bulgin R."/>
            <person name="Crepin V.F."/>
            <person name="Cerdeno-Tarraga A.M."/>
            <person name="Schroeder G.N."/>
            <person name="Quail M.A."/>
            <person name="Lennard N."/>
            <person name="Corton C."/>
            <person name="Barron A."/>
            <person name="Clark L."/>
            <person name="Toribio A.L."/>
            <person name="Parkhill J."/>
            <person name="Dougan G."/>
            <person name="Frankel G."/>
            <person name="Thomson N.R."/>
        </authorList>
    </citation>
    <scope>NUCLEOTIDE SEQUENCE [LARGE SCALE GENOMIC DNA]</scope>
    <source>
        <strain evidence="2 3">ICC168</strain>
    </source>
</reference>
<sequence length="37" mass="4208">MLSHIKVDANYSLNQHSVTFILLMIETILIIIALLII</sequence>
<name>D2TLN1_CITRI</name>
<keyword evidence="1" id="KW-0472">Membrane</keyword>
<keyword evidence="1" id="KW-1133">Transmembrane helix</keyword>
<keyword evidence="3" id="KW-1185">Reference proteome</keyword>
<dbReference type="STRING" id="637910.ROD_44161"/>
<dbReference type="KEGG" id="cro:ROD_44161"/>
<proteinExistence type="predicted"/>
<keyword evidence="1" id="KW-0812">Transmembrane</keyword>
<feature type="transmembrane region" description="Helical" evidence="1">
    <location>
        <begin position="18"/>
        <end position="36"/>
    </location>
</feature>
<evidence type="ECO:0000313" key="3">
    <source>
        <dbReference type="Proteomes" id="UP000001889"/>
    </source>
</evidence>
<dbReference type="EMBL" id="FN543502">
    <property type="protein sequence ID" value="CBG91111.1"/>
    <property type="molecule type" value="Genomic_DNA"/>
</dbReference>
<gene>
    <name evidence="2" type="ordered locus">ROD_44161</name>
</gene>
<dbReference type="HOGENOM" id="CLU_3342065_0_0_6"/>
<evidence type="ECO:0000313" key="2">
    <source>
        <dbReference type="EMBL" id="CBG91111.1"/>
    </source>
</evidence>
<organism evidence="2 3">
    <name type="scientific">Citrobacter rodentium (strain ICC168)</name>
    <name type="common">Citrobacter freundii biotype 4280</name>
    <dbReference type="NCBI Taxonomy" id="637910"/>
    <lineage>
        <taxon>Bacteria</taxon>
        <taxon>Pseudomonadati</taxon>
        <taxon>Pseudomonadota</taxon>
        <taxon>Gammaproteobacteria</taxon>
        <taxon>Enterobacterales</taxon>
        <taxon>Enterobacteriaceae</taxon>
        <taxon>Citrobacter</taxon>
    </lineage>
</organism>
<dbReference type="Proteomes" id="UP000001889">
    <property type="component" value="Chromosome"/>
</dbReference>
<dbReference type="AlphaFoldDB" id="D2TLN1"/>
<protein>
    <submittedName>
        <fullName evidence="2">Membrane protein</fullName>
    </submittedName>
</protein>
<evidence type="ECO:0000256" key="1">
    <source>
        <dbReference type="SAM" id="Phobius"/>
    </source>
</evidence>